<dbReference type="Pfam" id="PF00566">
    <property type="entry name" value="RabGAP-TBC"/>
    <property type="match status" value="1"/>
</dbReference>
<gene>
    <name evidence="5" type="primary">EVI5L</name>
</gene>
<evidence type="ECO:0000256" key="1">
    <source>
        <dbReference type="SAM" id="Coils"/>
    </source>
</evidence>
<dbReference type="PANTHER" id="PTHR47219:SF12">
    <property type="entry name" value="ECOTROPIC VIRAL INTEGRATION SITE 5 LIKE"/>
    <property type="match status" value="1"/>
</dbReference>
<dbReference type="GO" id="GO:0031267">
    <property type="term" value="F:small GTPase binding"/>
    <property type="evidence" value="ECO:0007669"/>
    <property type="project" value="TreeGrafter"/>
</dbReference>
<feature type="coiled-coil region" evidence="1">
    <location>
        <begin position="529"/>
        <end position="683"/>
    </location>
</feature>
<sequence length="768" mass="87989">MSLPTMASPTLSPDSSSQEALSAPTCSPTSDSENLSPDELELLAKLEEQNRLLEADSKSMRSMNGSRRNSGSSLVSSSSASSNLSHLEEDTWILWGRIANEWEEWRRRKEKLLKVAGTVEELIHKGIPHHFRAIVWQLLCSATNMPVKNQYSELLKMSSPCEKLIRRDIARTYPEHEFFKGQDSLGQEVLFNVMKAYSLVDREVGYCQGSAFIVGLLLMQMPEEEAFCVFVRLMQEYRLRELFKPSMAELGLCIYQFEYMLQGLEIVFRVGLALLQVNQVELMQLDMEGMSQYFQRVIPHQFDSCPDKLILKAYQVKYNPKKMKRLEKEYAAMKSKEMEEQIEIKRLRTENRLLKQRIETLEKESAALADRLIQGQVTRAQEAEENYVIKRELAVVRQQCSSAAEDLQRAQSTIRQLQEQQENPRLTEDFVAHLETELEQSRLRETETLGALREMQDKVLDMEKRNSSLPDENNVARLQEELKALKVREGQAVASARELKLQLQELSDTWQAHLSRGGRWKESPRKLVLSELQDELMSVRLREAQALAEARELRQRVVELETQDHIHRNLLNRVEAERSALQEKLQYLAAQNKGLQTQLSESRRKQAEAECKSKEEVMAVRLREADSMAAVAEMRQRIAELEIQREEGRIQGQLNHSDSSQYIRELKDQIEELKAEVRLLKGPPPFEDPLAFDGLGLARHLDEDSLPSSDEELLGVGVGAALQDALYPLSPQDARFFRHLERPAKDSEGSSDSDADELATPYSQGLDN</sequence>
<dbReference type="InterPro" id="IPR050302">
    <property type="entry name" value="Rab_GAP_TBC_domain"/>
</dbReference>
<dbReference type="Proteomes" id="UP000504628">
    <property type="component" value="Chromosome 8"/>
</dbReference>
<dbReference type="Gene3D" id="1.10.10.750">
    <property type="entry name" value="Ypt/Rab-GAP domain of gyp1p, domain 1"/>
    <property type="match status" value="1"/>
</dbReference>
<feature type="domain" description="Rab-GAP TBC" evidence="3">
    <location>
        <begin position="126"/>
        <end position="321"/>
    </location>
</feature>
<feature type="region of interest" description="Disordered" evidence="2">
    <location>
        <begin position="738"/>
        <end position="768"/>
    </location>
</feature>
<evidence type="ECO:0000259" key="3">
    <source>
        <dbReference type="PROSITE" id="PS50086"/>
    </source>
</evidence>
<dbReference type="SMART" id="SM00164">
    <property type="entry name" value="TBC"/>
    <property type="match status" value="1"/>
</dbReference>
<evidence type="ECO:0000313" key="5">
    <source>
        <dbReference type="RefSeq" id="XP_035888638.1"/>
    </source>
</evidence>
<keyword evidence="1" id="KW-0175">Coiled coil</keyword>
<dbReference type="InterPro" id="IPR035969">
    <property type="entry name" value="Rab-GAP_TBC_sf"/>
</dbReference>
<feature type="coiled-coil region" evidence="1">
    <location>
        <begin position="323"/>
        <end position="371"/>
    </location>
</feature>
<dbReference type="Gene3D" id="1.10.8.270">
    <property type="entry name" value="putative rabgap domain of human tbc1 domain family member 14 like domains"/>
    <property type="match status" value="1"/>
</dbReference>
<protein>
    <submittedName>
        <fullName evidence="5">EVI5-like protein isoform X8</fullName>
    </submittedName>
</protein>
<dbReference type="GeneID" id="114515048"/>
<dbReference type="Gene3D" id="1.10.472.80">
    <property type="entry name" value="Ypt/Rab-GAP domain of gyp1p, domain 3"/>
    <property type="match status" value="1"/>
</dbReference>
<feature type="compositionally biased region" description="Basic and acidic residues" evidence="2">
    <location>
        <begin position="738"/>
        <end position="748"/>
    </location>
</feature>
<dbReference type="SUPFAM" id="SSF47923">
    <property type="entry name" value="Ypt/Rab-GAP domain of gyp1p"/>
    <property type="match status" value="2"/>
</dbReference>
<evidence type="ECO:0000313" key="4">
    <source>
        <dbReference type="Proteomes" id="UP000504628"/>
    </source>
</evidence>
<dbReference type="RefSeq" id="XP_035888638.1">
    <property type="nucleotide sequence ID" value="XM_036032745.1"/>
</dbReference>
<dbReference type="InterPro" id="IPR000195">
    <property type="entry name" value="Rab-GAP-TBC_dom"/>
</dbReference>
<proteinExistence type="predicted"/>
<feature type="region of interest" description="Disordered" evidence="2">
    <location>
        <begin position="54"/>
        <end position="80"/>
    </location>
</feature>
<keyword evidence="4" id="KW-1185">Reference proteome</keyword>
<dbReference type="PANTHER" id="PTHR47219">
    <property type="entry name" value="RAB GTPASE-ACTIVATING PROTEIN 1-LIKE"/>
    <property type="match status" value="1"/>
</dbReference>
<organism evidence="4 5">
    <name type="scientific">Phyllostomus discolor</name>
    <name type="common">pale spear-nosed bat</name>
    <dbReference type="NCBI Taxonomy" id="89673"/>
    <lineage>
        <taxon>Eukaryota</taxon>
        <taxon>Metazoa</taxon>
        <taxon>Chordata</taxon>
        <taxon>Craniata</taxon>
        <taxon>Vertebrata</taxon>
        <taxon>Euteleostomi</taxon>
        <taxon>Mammalia</taxon>
        <taxon>Eutheria</taxon>
        <taxon>Laurasiatheria</taxon>
        <taxon>Chiroptera</taxon>
        <taxon>Yangochiroptera</taxon>
        <taxon>Phyllostomidae</taxon>
        <taxon>Phyllostominae</taxon>
        <taxon>Phyllostomus</taxon>
    </lineage>
</organism>
<evidence type="ECO:0000256" key="2">
    <source>
        <dbReference type="SAM" id="MobiDB-lite"/>
    </source>
</evidence>
<name>A0A7E6EBA0_9CHIR</name>
<dbReference type="PROSITE" id="PS50086">
    <property type="entry name" value="TBC_RABGAP"/>
    <property type="match status" value="1"/>
</dbReference>
<dbReference type="GO" id="GO:0005096">
    <property type="term" value="F:GTPase activator activity"/>
    <property type="evidence" value="ECO:0007669"/>
    <property type="project" value="TreeGrafter"/>
</dbReference>
<dbReference type="AlphaFoldDB" id="A0A7E6EBA0"/>
<dbReference type="FunFam" id="1.10.8.270:FF:000003">
    <property type="entry name" value="Ecotropic viral integration site 5"/>
    <property type="match status" value="1"/>
</dbReference>
<feature type="compositionally biased region" description="Low complexity" evidence="2">
    <location>
        <begin position="60"/>
        <end position="80"/>
    </location>
</feature>
<feature type="compositionally biased region" description="Polar residues" evidence="2">
    <location>
        <begin position="1"/>
        <end position="35"/>
    </location>
</feature>
<accession>A0A7E6EBA0</accession>
<reference evidence="5" key="1">
    <citation type="submission" date="2025-08" db="UniProtKB">
        <authorList>
            <consortium name="RefSeq"/>
        </authorList>
    </citation>
    <scope>IDENTIFICATION</scope>
    <source>
        <tissue evidence="5">Muscle</tissue>
    </source>
</reference>
<dbReference type="CTD" id="115704"/>
<feature type="region of interest" description="Disordered" evidence="2">
    <location>
        <begin position="1"/>
        <end position="41"/>
    </location>
</feature>